<keyword evidence="2" id="KW-0732">Signal</keyword>
<accession>A0A919SH59</accession>
<evidence type="ECO:0000256" key="1">
    <source>
        <dbReference type="SAM" id="MobiDB-lite"/>
    </source>
</evidence>
<reference evidence="3" key="1">
    <citation type="submission" date="2021-03" db="EMBL/GenBank/DDBJ databases">
        <title>Whole genome shotgun sequence of Actinoplanes consettensis NBRC 14913.</title>
        <authorList>
            <person name="Komaki H."/>
            <person name="Tamura T."/>
        </authorList>
    </citation>
    <scope>NUCLEOTIDE SEQUENCE</scope>
    <source>
        <strain evidence="3">NBRC 14913</strain>
    </source>
</reference>
<evidence type="ECO:0000313" key="4">
    <source>
        <dbReference type="Proteomes" id="UP000680865"/>
    </source>
</evidence>
<name>A0A919SH59_9ACTN</name>
<proteinExistence type="predicted"/>
<feature type="signal peptide" evidence="2">
    <location>
        <begin position="1"/>
        <end position="20"/>
    </location>
</feature>
<comment type="caution">
    <text evidence="3">The sequence shown here is derived from an EMBL/GenBank/DDBJ whole genome shotgun (WGS) entry which is preliminary data.</text>
</comment>
<evidence type="ECO:0000313" key="3">
    <source>
        <dbReference type="EMBL" id="GIM71851.1"/>
    </source>
</evidence>
<gene>
    <name evidence="3" type="ORF">Aco04nite_27380</name>
</gene>
<dbReference type="AlphaFoldDB" id="A0A919SH59"/>
<dbReference type="EMBL" id="BOQP01000011">
    <property type="protein sequence ID" value="GIM71851.1"/>
    <property type="molecule type" value="Genomic_DNA"/>
</dbReference>
<evidence type="ECO:0008006" key="5">
    <source>
        <dbReference type="Google" id="ProtNLM"/>
    </source>
</evidence>
<dbReference type="Proteomes" id="UP000680865">
    <property type="component" value="Unassembled WGS sequence"/>
</dbReference>
<evidence type="ECO:0000256" key="2">
    <source>
        <dbReference type="SAM" id="SignalP"/>
    </source>
</evidence>
<feature type="region of interest" description="Disordered" evidence="1">
    <location>
        <begin position="22"/>
        <end position="41"/>
    </location>
</feature>
<protein>
    <recommendedName>
        <fullName evidence="5">Lipoprotein</fullName>
    </recommendedName>
</protein>
<sequence>MSAGALAALLGLLGACTADTARTTAPAPAPSPSVSPAVDEPPGSLACAKVIAAVRDATVMMPGVADTILQATGTADAPVADAAQRLAEAFTAAVQAQGAEDEPDKIAAVSAAAAEMVEICRDSGLESAG</sequence>
<feature type="chain" id="PRO_5036998468" description="Lipoprotein" evidence="2">
    <location>
        <begin position="21"/>
        <end position="129"/>
    </location>
</feature>
<organism evidence="3 4">
    <name type="scientific">Winogradskya consettensis</name>
    <dbReference type="NCBI Taxonomy" id="113560"/>
    <lineage>
        <taxon>Bacteria</taxon>
        <taxon>Bacillati</taxon>
        <taxon>Actinomycetota</taxon>
        <taxon>Actinomycetes</taxon>
        <taxon>Micromonosporales</taxon>
        <taxon>Micromonosporaceae</taxon>
        <taxon>Winogradskya</taxon>
    </lineage>
</organism>
<keyword evidence="4" id="KW-1185">Reference proteome</keyword>